<reference evidence="2 3" key="1">
    <citation type="submission" date="2019-10" db="EMBL/GenBank/DDBJ databases">
        <title>Whole genome shotgun sequence of Acrocarpospora pleiomorpha NBRC 16267.</title>
        <authorList>
            <person name="Ichikawa N."/>
            <person name="Kimura A."/>
            <person name="Kitahashi Y."/>
            <person name="Komaki H."/>
            <person name="Oguchi A."/>
        </authorList>
    </citation>
    <scope>NUCLEOTIDE SEQUENCE [LARGE SCALE GENOMIC DNA]</scope>
    <source>
        <strain evidence="2 3">NBRC 16267</strain>
    </source>
</reference>
<comment type="caution">
    <text evidence="2">The sequence shown here is derived from an EMBL/GenBank/DDBJ whole genome shotgun (WGS) entry which is preliminary data.</text>
</comment>
<dbReference type="InterPro" id="IPR050361">
    <property type="entry name" value="MPP/UQCRC_Complex"/>
</dbReference>
<dbReference type="PANTHER" id="PTHR11851">
    <property type="entry name" value="METALLOPROTEASE"/>
    <property type="match status" value="1"/>
</dbReference>
<dbReference type="InterPro" id="IPR007863">
    <property type="entry name" value="Peptidase_M16_C"/>
</dbReference>
<evidence type="ECO:0000259" key="1">
    <source>
        <dbReference type="Pfam" id="PF05193"/>
    </source>
</evidence>
<name>A0A5M3XVW5_9ACTN</name>
<gene>
    <name evidence="2" type="ORF">Aple_079550</name>
</gene>
<dbReference type="Pfam" id="PF05193">
    <property type="entry name" value="Peptidase_M16_C"/>
    <property type="match status" value="1"/>
</dbReference>
<dbReference type="AlphaFoldDB" id="A0A5M3XVW5"/>
<dbReference type="Proteomes" id="UP000377595">
    <property type="component" value="Unassembled WGS sequence"/>
</dbReference>
<dbReference type="Gene3D" id="3.30.830.10">
    <property type="entry name" value="Metalloenzyme, LuxS/M16 peptidase-like"/>
    <property type="match status" value="2"/>
</dbReference>
<keyword evidence="3" id="KW-1185">Reference proteome</keyword>
<accession>A0A5M3XVW5</accession>
<dbReference type="SUPFAM" id="SSF63411">
    <property type="entry name" value="LuxS/MPP-like metallohydrolase"/>
    <property type="match status" value="2"/>
</dbReference>
<feature type="domain" description="Peptidase M16 C-terminal" evidence="1">
    <location>
        <begin position="156"/>
        <end position="319"/>
    </location>
</feature>
<proteinExistence type="predicted"/>
<sequence>MIADRMLPNGLRVLALRHGITPLAEVRLHLPAPCPTRRDLAESTVLAASLAQVQDAYDGVELSATADIHRVTVSASSSVADLESLLAALAQVVEGAPTELAAARGQLIAQFRMVRAHPDIAVRIELAQHMFGDHPATFLLPAEAELAGVTRVRRAFDPRGAVLVLLTSQDPEQMADAAEKALGGWRPLTPSPPPPLPPLPAIEGGRLALLPRPGAPQSRIRLRAQALTPNDARYPALFLACNVLGGYVSSRLSRNLRENKGYVYGITSMFDLHPGSAFLAIEADTAAATTNPALAAVADELRGMRTHPPTAEEIQAARAFAMGSTTTRLAPRAAFATALADLAGKAVDPLFLLGFARELAAVTPEEVVAAAEEFLDPGRFSGVVAADPELAGFPAESVKAGNLTWRA</sequence>
<evidence type="ECO:0000313" key="3">
    <source>
        <dbReference type="Proteomes" id="UP000377595"/>
    </source>
</evidence>
<organism evidence="2 3">
    <name type="scientific">Acrocarpospora pleiomorpha</name>
    <dbReference type="NCBI Taxonomy" id="90975"/>
    <lineage>
        <taxon>Bacteria</taxon>
        <taxon>Bacillati</taxon>
        <taxon>Actinomycetota</taxon>
        <taxon>Actinomycetes</taxon>
        <taxon>Streptosporangiales</taxon>
        <taxon>Streptosporangiaceae</taxon>
        <taxon>Acrocarpospora</taxon>
    </lineage>
</organism>
<dbReference type="RefSeq" id="WP_344316906.1">
    <property type="nucleotide sequence ID" value="NZ_BAAAHM010000014.1"/>
</dbReference>
<dbReference type="InterPro" id="IPR011249">
    <property type="entry name" value="Metalloenz_LuxS/M16"/>
</dbReference>
<dbReference type="PANTHER" id="PTHR11851:SF224">
    <property type="entry name" value="PROCESSING PROTEASE"/>
    <property type="match status" value="1"/>
</dbReference>
<dbReference type="GO" id="GO:0046872">
    <property type="term" value="F:metal ion binding"/>
    <property type="evidence" value="ECO:0007669"/>
    <property type="project" value="InterPro"/>
</dbReference>
<dbReference type="EMBL" id="BLAF01000061">
    <property type="protein sequence ID" value="GES25056.1"/>
    <property type="molecule type" value="Genomic_DNA"/>
</dbReference>
<protein>
    <submittedName>
        <fullName evidence="2">Peptidase M16</fullName>
    </submittedName>
</protein>
<evidence type="ECO:0000313" key="2">
    <source>
        <dbReference type="EMBL" id="GES25056.1"/>
    </source>
</evidence>